<keyword evidence="2" id="KW-1185">Reference proteome</keyword>
<dbReference type="RefSeq" id="WP_012682760.1">
    <property type="nucleotide sequence ID" value="NC_012489.1"/>
</dbReference>
<gene>
    <name evidence="1" type="ordered locus">GAU_1271</name>
</gene>
<name>C1A7V3_GEMAT</name>
<reference evidence="2" key="1">
    <citation type="submission" date="2006-03" db="EMBL/GenBank/DDBJ databases">
        <title>Complete genome sequence of Gemmatimonas aurantiaca T-27 that represents a novel phylum Gemmatimonadetes.</title>
        <authorList>
            <person name="Takasaki K."/>
            <person name="Ichikawa N."/>
            <person name="Miura H."/>
            <person name="Matsushita S."/>
            <person name="Watanabe Y."/>
            <person name="Oguchi A."/>
            <person name="Ankai A."/>
            <person name="Yashiro I."/>
            <person name="Takahashi M."/>
            <person name="Terui Y."/>
            <person name="Fukui S."/>
            <person name="Yokoyama H."/>
            <person name="Tanikawa S."/>
            <person name="Hanada S."/>
            <person name="Kamagata Y."/>
            <person name="Fujita N."/>
        </authorList>
    </citation>
    <scope>NUCLEOTIDE SEQUENCE [LARGE SCALE GENOMIC DNA]</scope>
    <source>
        <strain evidence="2">T-27 / DSM 14586 / JCM 11422 / NBRC 100505</strain>
    </source>
</reference>
<protein>
    <submittedName>
        <fullName evidence="1">Uncharacterized protein</fullName>
    </submittedName>
</protein>
<dbReference type="KEGG" id="gau:GAU_1271"/>
<accession>C1A7V3</accession>
<dbReference type="HOGENOM" id="CLU_2806318_0_0_0"/>
<dbReference type="EMBL" id="AP009153">
    <property type="protein sequence ID" value="BAH38313.1"/>
    <property type="molecule type" value="Genomic_DNA"/>
</dbReference>
<dbReference type="Proteomes" id="UP000002209">
    <property type="component" value="Chromosome"/>
</dbReference>
<evidence type="ECO:0000313" key="1">
    <source>
        <dbReference type="EMBL" id="BAH38313.1"/>
    </source>
</evidence>
<sequence>MREKPSPKQIAAMLEIMAEIGHRQSVGTKRSIDTRHGELGIRLGVVQNRHKHKPAVLLKFPNVPCVQ</sequence>
<organism evidence="1 2">
    <name type="scientific">Gemmatimonas aurantiaca (strain DSM 14586 / JCM 11422 / NBRC 100505 / T-27)</name>
    <dbReference type="NCBI Taxonomy" id="379066"/>
    <lineage>
        <taxon>Bacteria</taxon>
        <taxon>Pseudomonadati</taxon>
        <taxon>Gemmatimonadota</taxon>
        <taxon>Gemmatimonadia</taxon>
        <taxon>Gemmatimonadales</taxon>
        <taxon>Gemmatimonadaceae</taxon>
        <taxon>Gemmatimonas</taxon>
    </lineage>
</organism>
<evidence type="ECO:0000313" key="2">
    <source>
        <dbReference type="Proteomes" id="UP000002209"/>
    </source>
</evidence>
<dbReference type="AlphaFoldDB" id="C1A7V3"/>
<proteinExistence type="predicted"/>